<comment type="caution">
    <text evidence="1">The sequence shown here is derived from an EMBL/GenBank/DDBJ whole genome shotgun (WGS) entry which is preliminary data.</text>
</comment>
<name>A0ABT7IEQ4_9GAMM</name>
<dbReference type="Proteomes" id="UP001227964">
    <property type="component" value="Unassembled WGS sequence"/>
</dbReference>
<accession>A0ABT7IEQ4</accession>
<dbReference type="EMBL" id="JASSVS010000008">
    <property type="protein sequence ID" value="MDL0432649.1"/>
    <property type="molecule type" value="Genomic_DNA"/>
</dbReference>
<dbReference type="RefSeq" id="WP_285391869.1">
    <property type="nucleotide sequence ID" value="NZ_JASSVS010000008.1"/>
</dbReference>
<reference evidence="1 2" key="1">
    <citation type="submission" date="2023-06" db="EMBL/GenBank/DDBJ databases">
        <title>Marinobacter azerbaijanicus a moderately halophilic, isolated from Urmia Lake in Azerbaijan region of Iran.</title>
        <authorList>
            <person name="Sanchez-Porro C."/>
            <person name="Aghdam E.M."/>
            <person name="Saheb S.M."/>
            <person name="Tarhriz V."/>
            <person name="Kazemi E."/>
            <person name="Ammozegar M.A."/>
            <person name="Ventosa A."/>
            <person name="Hejazi M.S."/>
        </authorList>
    </citation>
    <scope>NUCLEOTIDE SEQUENCE [LARGE SCALE GENOMIC DNA]</scope>
    <source>
        <strain evidence="1 2">TBZ242</strain>
    </source>
</reference>
<evidence type="ECO:0000313" key="1">
    <source>
        <dbReference type="EMBL" id="MDL0432649.1"/>
    </source>
</evidence>
<keyword evidence="2" id="KW-1185">Reference proteome</keyword>
<sequence length="48" mass="5670">MMQIKVSNPQDCTLLYWENKRVIHFRFSGWATSILFNTLAAAQSTMYR</sequence>
<organism evidence="1 2">
    <name type="scientific">Marinobacter azerbaijanicus</name>
    <dbReference type="NCBI Taxonomy" id="3050455"/>
    <lineage>
        <taxon>Bacteria</taxon>
        <taxon>Pseudomonadati</taxon>
        <taxon>Pseudomonadota</taxon>
        <taxon>Gammaproteobacteria</taxon>
        <taxon>Pseudomonadales</taxon>
        <taxon>Marinobacteraceae</taxon>
        <taxon>Marinobacter</taxon>
    </lineage>
</organism>
<protein>
    <submittedName>
        <fullName evidence="1">Uncharacterized protein</fullName>
    </submittedName>
</protein>
<gene>
    <name evidence="1" type="ORF">QPM17_16025</name>
</gene>
<evidence type="ECO:0000313" key="2">
    <source>
        <dbReference type="Proteomes" id="UP001227964"/>
    </source>
</evidence>
<proteinExistence type="predicted"/>